<dbReference type="InterPro" id="IPR001279">
    <property type="entry name" value="Metallo-B-lactamas"/>
</dbReference>
<dbReference type="PANTHER" id="PTHR42951">
    <property type="entry name" value="METALLO-BETA-LACTAMASE DOMAIN-CONTAINING"/>
    <property type="match status" value="1"/>
</dbReference>
<keyword evidence="3" id="KW-1185">Reference proteome</keyword>
<dbReference type="InterPro" id="IPR050855">
    <property type="entry name" value="NDM-1-like"/>
</dbReference>
<dbReference type="Pfam" id="PF00753">
    <property type="entry name" value="Lactamase_B"/>
    <property type="match status" value="1"/>
</dbReference>
<accession>A0AA41U759</accession>
<dbReference type="SUPFAM" id="SSF56281">
    <property type="entry name" value="Metallo-hydrolase/oxidoreductase"/>
    <property type="match status" value="1"/>
</dbReference>
<dbReference type="SMART" id="SM00849">
    <property type="entry name" value="Lactamase_B"/>
    <property type="match status" value="1"/>
</dbReference>
<dbReference type="InterPro" id="IPR036866">
    <property type="entry name" value="RibonucZ/Hydroxyglut_hydro"/>
</dbReference>
<sequence>MTRRDLDVHWIHGTPRRGGAADPPLQVHHHGPDTVILRQSRSVTFEAPFLYLLFGADRAFLLDTGATQDPATFPLRETVDRLVEEWLAEHPHAGYELVVAHTHSHRDHVAGDAQLAGRERTMVVGTSLADVQAYFGFTVWPTEVVTLDLGGRLLEITGIPGHHPASIAVFDPRTGFLLTGDTVYPGRLYGMDMPAFVASMDHLVEFADARPVTHVMGCHIEMSRTPGRDYPAGTRYQPDEAPLPMTPRQLHAVRDAAHAAAGQPGMHVHSDFVVYNGTGRLALLSLLAHQLRGRFLPWSRPRLG</sequence>
<dbReference type="AlphaFoldDB" id="A0AA41U759"/>
<evidence type="ECO:0000259" key="1">
    <source>
        <dbReference type="SMART" id="SM00849"/>
    </source>
</evidence>
<feature type="domain" description="Metallo-beta-lactamase" evidence="1">
    <location>
        <begin position="47"/>
        <end position="219"/>
    </location>
</feature>
<reference evidence="2" key="1">
    <citation type="submission" date="2022-01" db="EMBL/GenBank/DDBJ databases">
        <title>Antribacter sp. nov., isolated from Guizhou of China.</title>
        <authorList>
            <person name="Chengliang C."/>
            <person name="Ya Z."/>
        </authorList>
    </citation>
    <scope>NUCLEOTIDE SEQUENCE</scope>
    <source>
        <strain evidence="2">KLBMP 9083</strain>
    </source>
</reference>
<dbReference type="Proteomes" id="UP001165405">
    <property type="component" value="Unassembled WGS sequence"/>
</dbReference>
<gene>
    <name evidence="2" type="ORF">L1785_09420</name>
</gene>
<dbReference type="Gene3D" id="3.60.15.10">
    <property type="entry name" value="Ribonuclease Z/Hydroxyacylglutathione hydrolase-like"/>
    <property type="match status" value="1"/>
</dbReference>
<name>A0AA41U759_9MICO</name>
<dbReference type="EMBL" id="JAKGSG010000027">
    <property type="protein sequence ID" value="MCF4121201.1"/>
    <property type="molecule type" value="Genomic_DNA"/>
</dbReference>
<evidence type="ECO:0000313" key="3">
    <source>
        <dbReference type="Proteomes" id="UP001165405"/>
    </source>
</evidence>
<evidence type="ECO:0000313" key="2">
    <source>
        <dbReference type="EMBL" id="MCF4121201.1"/>
    </source>
</evidence>
<protein>
    <submittedName>
        <fullName evidence="2">MBL fold metallo-hydrolase</fullName>
    </submittedName>
</protein>
<comment type="caution">
    <text evidence="2">The sequence shown here is derived from an EMBL/GenBank/DDBJ whole genome shotgun (WGS) entry which is preliminary data.</text>
</comment>
<organism evidence="2 3">
    <name type="scientific">Antribacter soli</name>
    <dbReference type="NCBI Taxonomy" id="2910976"/>
    <lineage>
        <taxon>Bacteria</taxon>
        <taxon>Bacillati</taxon>
        <taxon>Actinomycetota</taxon>
        <taxon>Actinomycetes</taxon>
        <taxon>Micrococcales</taxon>
        <taxon>Promicromonosporaceae</taxon>
        <taxon>Antribacter</taxon>
    </lineage>
</organism>
<proteinExistence type="predicted"/>
<dbReference type="RefSeq" id="WP_236089001.1">
    <property type="nucleotide sequence ID" value="NZ_JAKGSG010000027.1"/>
</dbReference>